<accession>X1IDV5</accession>
<evidence type="ECO:0000313" key="1">
    <source>
        <dbReference type="EMBL" id="GAH80576.1"/>
    </source>
</evidence>
<dbReference type="EMBL" id="BARU01043366">
    <property type="protein sequence ID" value="GAH80576.1"/>
    <property type="molecule type" value="Genomic_DNA"/>
</dbReference>
<organism evidence="1">
    <name type="scientific">marine sediment metagenome</name>
    <dbReference type="NCBI Taxonomy" id="412755"/>
    <lineage>
        <taxon>unclassified sequences</taxon>
        <taxon>metagenomes</taxon>
        <taxon>ecological metagenomes</taxon>
    </lineage>
</organism>
<name>X1IDV5_9ZZZZ</name>
<reference evidence="1" key="1">
    <citation type="journal article" date="2014" name="Front. Microbiol.">
        <title>High frequency of phylogenetically diverse reductive dehalogenase-homologous genes in deep subseafloor sedimentary metagenomes.</title>
        <authorList>
            <person name="Kawai M."/>
            <person name="Futagami T."/>
            <person name="Toyoda A."/>
            <person name="Takaki Y."/>
            <person name="Nishi S."/>
            <person name="Hori S."/>
            <person name="Arai W."/>
            <person name="Tsubouchi T."/>
            <person name="Morono Y."/>
            <person name="Uchiyama I."/>
            <person name="Ito T."/>
            <person name="Fujiyama A."/>
            <person name="Inagaki F."/>
            <person name="Takami H."/>
        </authorList>
    </citation>
    <scope>NUCLEOTIDE SEQUENCE</scope>
    <source>
        <strain evidence="1">Expedition CK06-06</strain>
    </source>
</reference>
<proteinExistence type="predicted"/>
<dbReference type="AlphaFoldDB" id="X1IDV5"/>
<feature type="non-terminal residue" evidence="1">
    <location>
        <position position="157"/>
    </location>
</feature>
<gene>
    <name evidence="1" type="ORF">S03H2_66422</name>
</gene>
<comment type="caution">
    <text evidence="1">The sequence shown here is derived from an EMBL/GenBank/DDBJ whole genome shotgun (WGS) entry which is preliminary data.</text>
</comment>
<protein>
    <submittedName>
        <fullName evidence="1">Uncharacterized protein</fullName>
    </submittedName>
</protein>
<sequence length="157" mass="17696">MVNKERSDFTPLPDFLFAQVMPQIRDIAELKATICVFYLLHHKRRYPPFVTYEELLSGSTAMLGMEEAALQHALELAVKHGSILQLNLDIDGKWQDVYFANVESEREAIDKIKSGEFSIKEAVPEGGEIGQAIPSPSIFTIYEQNIGILTPMIVEEL</sequence>